<keyword evidence="3" id="KW-0547">Nucleotide-binding</keyword>
<dbReference type="PIRSF" id="PIRSF005378">
    <property type="entry name" value="RNA3'_term_phos_cycl_euk"/>
    <property type="match status" value="1"/>
</dbReference>
<sequence length="348" mass="35909">MNALLEIDGAACSGSGMIVRQAVAYAAVTGTPVRLRRVRAHRPSPGLRHQHLRAVEAVRTLVGGTVEGAALGSQDVVFHPGGGSPRGHYAFDVGTAGSATALSLALLPVLATAAEPVGVDLTGGLFQDRAPSAFHLQHVLAPLLGRMGLAVEITPVRPGYLPMGGGVLRLAVRGHGPLLPLDAESPGPVRSVWGIALASHLRERQVARRMGDGAREVLARAGHDALIDERDDTTALQPGAGLALFADLTDGWRLGADGAGAPGRRAETIGAATARRLLEDLRTGAALDRFAADQIVAFTALARGRSRIRPAAVGDHVRTAVWLTNLFGLARAELTGGLLVVDGGGRAG</sequence>
<dbReference type="InterPro" id="IPR017770">
    <property type="entry name" value="RNA3'_term_phos_cyc_type_1"/>
</dbReference>
<proteinExistence type="inferred from homology"/>
<dbReference type="Pfam" id="PF01137">
    <property type="entry name" value="RTC"/>
    <property type="match status" value="1"/>
</dbReference>
<dbReference type="Proteomes" id="UP001597261">
    <property type="component" value="Unassembled WGS sequence"/>
</dbReference>
<evidence type="ECO:0000256" key="5">
    <source>
        <dbReference type="NCBIfam" id="TIGR03399"/>
    </source>
</evidence>
<dbReference type="Pfam" id="PF05189">
    <property type="entry name" value="RTC_insert"/>
    <property type="match status" value="1"/>
</dbReference>
<reference evidence="9" key="1">
    <citation type="journal article" date="2019" name="Int. J. Syst. Evol. Microbiol.">
        <title>The Global Catalogue of Microorganisms (GCM) 10K type strain sequencing project: providing services to taxonomists for standard genome sequencing and annotation.</title>
        <authorList>
            <consortium name="The Broad Institute Genomics Platform"/>
            <consortium name="The Broad Institute Genome Sequencing Center for Infectious Disease"/>
            <person name="Wu L."/>
            <person name="Ma J."/>
        </authorList>
    </citation>
    <scope>NUCLEOTIDE SEQUENCE [LARGE SCALE GENOMIC DNA]</scope>
    <source>
        <strain evidence="9">CGMCC 1.12470</strain>
    </source>
</reference>
<dbReference type="InterPro" id="IPR037136">
    <property type="entry name" value="RNA3'_phos_cyclase_dom_sf"/>
</dbReference>
<dbReference type="PANTHER" id="PTHR11096:SF0">
    <property type="entry name" value="RNA 3'-TERMINAL PHOSPHATE CYCLASE"/>
    <property type="match status" value="1"/>
</dbReference>
<keyword evidence="2 8" id="KW-0436">Ligase</keyword>
<name>A0ABW4IMG4_9ACTN</name>
<keyword evidence="9" id="KW-1185">Reference proteome</keyword>
<dbReference type="SUPFAM" id="SSF55205">
    <property type="entry name" value="EPT/RTPC-like"/>
    <property type="match status" value="1"/>
</dbReference>
<comment type="similarity">
    <text evidence="1">Belongs to the RNA 3'-terminal cyclase family. Type 1 subfamily.</text>
</comment>
<organism evidence="8 9">
    <name type="scientific">Streptomyces caeni</name>
    <dbReference type="NCBI Taxonomy" id="2307231"/>
    <lineage>
        <taxon>Bacteria</taxon>
        <taxon>Bacillati</taxon>
        <taxon>Actinomycetota</taxon>
        <taxon>Actinomycetes</taxon>
        <taxon>Kitasatosporales</taxon>
        <taxon>Streptomycetaceae</taxon>
        <taxon>Streptomyces</taxon>
    </lineage>
</organism>
<evidence type="ECO:0000256" key="2">
    <source>
        <dbReference type="ARBA" id="ARBA00022598"/>
    </source>
</evidence>
<dbReference type="InterPro" id="IPR036553">
    <property type="entry name" value="RPTC_insert"/>
</dbReference>
<evidence type="ECO:0000313" key="9">
    <source>
        <dbReference type="Proteomes" id="UP001597261"/>
    </source>
</evidence>
<feature type="domain" description="RNA 3'-terminal phosphate cyclase" evidence="6">
    <location>
        <begin position="14"/>
        <end position="330"/>
    </location>
</feature>
<dbReference type="InterPro" id="IPR013792">
    <property type="entry name" value="RNA3'P_cycl/enolpyr_Trfase_a/b"/>
</dbReference>
<dbReference type="InterPro" id="IPR013791">
    <property type="entry name" value="RNA3'-term_phos_cycl_insert"/>
</dbReference>
<evidence type="ECO:0000256" key="1">
    <source>
        <dbReference type="ARBA" id="ARBA00009206"/>
    </source>
</evidence>
<dbReference type="GO" id="GO:0003963">
    <property type="term" value="F:RNA-3'-phosphate cyclase activity"/>
    <property type="evidence" value="ECO:0007669"/>
    <property type="project" value="UniProtKB-EC"/>
</dbReference>
<evidence type="ECO:0000256" key="4">
    <source>
        <dbReference type="ARBA" id="ARBA00024481"/>
    </source>
</evidence>
<feature type="domain" description="RNA 3'-terminal phosphate cyclase insert" evidence="7">
    <location>
        <begin position="185"/>
        <end position="281"/>
    </location>
</feature>
<dbReference type="RefSeq" id="WP_381080034.1">
    <property type="nucleotide sequence ID" value="NZ_JBHUDX010000020.1"/>
</dbReference>
<dbReference type="InterPro" id="IPR023797">
    <property type="entry name" value="RNA3'_phos_cyclase_dom"/>
</dbReference>
<gene>
    <name evidence="8" type="primary">rtcA</name>
    <name evidence="8" type="ORF">ACFSL4_08070</name>
</gene>
<dbReference type="EC" id="6.5.1.4" evidence="5"/>
<protein>
    <recommendedName>
        <fullName evidence="5">RNA 3'-terminal phosphate cyclase</fullName>
        <ecNumber evidence="5">6.5.1.4</ecNumber>
    </recommendedName>
</protein>
<comment type="catalytic activity">
    <reaction evidence="4">
        <text>a 3'-end 3'-phospho-ribonucleotide-RNA + ATP = a 3'-end 2',3'-cyclophospho-ribonucleotide-RNA + AMP + diphosphate</text>
        <dbReference type="Rhea" id="RHEA:23976"/>
        <dbReference type="Rhea" id="RHEA-COMP:10463"/>
        <dbReference type="Rhea" id="RHEA-COMP:10464"/>
        <dbReference type="ChEBI" id="CHEBI:30616"/>
        <dbReference type="ChEBI" id="CHEBI:33019"/>
        <dbReference type="ChEBI" id="CHEBI:83062"/>
        <dbReference type="ChEBI" id="CHEBI:83064"/>
        <dbReference type="ChEBI" id="CHEBI:456215"/>
        <dbReference type="EC" id="6.5.1.4"/>
    </reaction>
</comment>
<dbReference type="PANTHER" id="PTHR11096">
    <property type="entry name" value="RNA 3' TERMINAL PHOSPHATE CYCLASE"/>
    <property type="match status" value="1"/>
</dbReference>
<dbReference type="InterPro" id="IPR000228">
    <property type="entry name" value="RNA3'_term_phos_cyc"/>
</dbReference>
<dbReference type="NCBIfam" id="TIGR03399">
    <property type="entry name" value="RNA_3prim_cycl"/>
    <property type="match status" value="1"/>
</dbReference>
<accession>A0ABW4IMG4</accession>
<dbReference type="EMBL" id="JBHUDX010000020">
    <property type="protein sequence ID" value="MFD1658171.1"/>
    <property type="molecule type" value="Genomic_DNA"/>
</dbReference>
<evidence type="ECO:0000259" key="7">
    <source>
        <dbReference type="Pfam" id="PF05189"/>
    </source>
</evidence>
<comment type="caution">
    <text evidence="8">The sequence shown here is derived from an EMBL/GenBank/DDBJ whole genome shotgun (WGS) entry which is preliminary data.</text>
</comment>
<evidence type="ECO:0000256" key="3">
    <source>
        <dbReference type="ARBA" id="ARBA00022741"/>
    </source>
</evidence>
<dbReference type="Gene3D" id="3.65.10.20">
    <property type="entry name" value="RNA 3'-terminal phosphate cyclase domain"/>
    <property type="match status" value="1"/>
</dbReference>
<dbReference type="Gene3D" id="3.30.360.20">
    <property type="entry name" value="RNA 3'-terminal phosphate cyclase, insert domain"/>
    <property type="match status" value="1"/>
</dbReference>
<evidence type="ECO:0000313" key="8">
    <source>
        <dbReference type="EMBL" id="MFD1658171.1"/>
    </source>
</evidence>
<dbReference type="SUPFAM" id="SSF52913">
    <property type="entry name" value="RNA 3'-terminal phosphate cyclase, RPTC, insert domain"/>
    <property type="match status" value="1"/>
</dbReference>
<evidence type="ECO:0000259" key="6">
    <source>
        <dbReference type="Pfam" id="PF01137"/>
    </source>
</evidence>